<dbReference type="Proteomes" id="UP000249254">
    <property type="component" value="Unassembled WGS sequence"/>
</dbReference>
<proteinExistence type="predicted"/>
<name>A0A328AR44_9CAUL</name>
<dbReference type="PANTHER" id="PTHR45339:SF1">
    <property type="entry name" value="HYBRID SIGNAL TRANSDUCTION HISTIDINE KINASE J"/>
    <property type="match status" value="1"/>
</dbReference>
<dbReference type="PROSITE" id="PS50110">
    <property type="entry name" value="RESPONSE_REGULATORY"/>
    <property type="match status" value="1"/>
</dbReference>
<evidence type="ECO:0000313" key="5">
    <source>
        <dbReference type="EMBL" id="RAK55984.1"/>
    </source>
</evidence>
<dbReference type="EMBL" id="QFYQ01000001">
    <property type="protein sequence ID" value="RAK55984.1"/>
    <property type="molecule type" value="Genomic_DNA"/>
</dbReference>
<evidence type="ECO:0000313" key="6">
    <source>
        <dbReference type="Proteomes" id="UP000249254"/>
    </source>
</evidence>
<sequence>MAAATGRRECRVSVSNSKPERALSVLHVDDDPVNLRVVEEILTAFGHRAVKALSGVEALDQMSRQAFDVVLMDIHMPEMSGIEVLKRIRERAGPERDTPVIALTADILSREPAEYLALGFSGFVPKPVMVQGLIAAVTRAAGVAQPALRLRRAG</sequence>
<evidence type="ECO:0000256" key="1">
    <source>
        <dbReference type="ARBA" id="ARBA00022553"/>
    </source>
</evidence>
<dbReference type="InterPro" id="IPR011006">
    <property type="entry name" value="CheY-like_superfamily"/>
</dbReference>
<dbReference type="InterPro" id="IPR001789">
    <property type="entry name" value="Sig_transdc_resp-reg_receiver"/>
</dbReference>
<keyword evidence="2" id="KW-0902">Two-component regulatory system</keyword>
<keyword evidence="6" id="KW-1185">Reference proteome</keyword>
<dbReference type="GO" id="GO:0000160">
    <property type="term" value="P:phosphorelay signal transduction system"/>
    <property type="evidence" value="ECO:0007669"/>
    <property type="project" value="UniProtKB-KW"/>
</dbReference>
<organism evidence="5 6">
    <name type="scientific">Phenylobacterium soli</name>
    <dbReference type="NCBI Taxonomy" id="2170551"/>
    <lineage>
        <taxon>Bacteria</taxon>
        <taxon>Pseudomonadati</taxon>
        <taxon>Pseudomonadota</taxon>
        <taxon>Alphaproteobacteria</taxon>
        <taxon>Caulobacterales</taxon>
        <taxon>Caulobacteraceae</taxon>
        <taxon>Phenylobacterium</taxon>
    </lineage>
</organism>
<comment type="caution">
    <text evidence="5">The sequence shown here is derived from an EMBL/GenBank/DDBJ whole genome shotgun (WGS) entry which is preliminary data.</text>
</comment>
<dbReference type="PANTHER" id="PTHR45339">
    <property type="entry name" value="HYBRID SIGNAL TRANSDUCTION HISTIDINE KINASE J"/>
    <property type="match status" value="1"/>
</dbReference>
<evidence type="ECO:0000259" key="4">
    <source>
        <dbReference type="PROSITE" id="PS50110"/>
    </source>
</evidence>
<dbReference type="Gene3D" id="3.40.50.2300">
    <property type="match status" value="1"/>
</dbReference>
<dbReference type="SMART" id="SM00448">
    <property type="entry name" value="REC"/>
    <property type="match status" value="1"/>
</dbReference>
<keyword evidence="1 3" id="KW-0597">Phosphoprotein</keyword>
<dbReference type="OrthoDB" id="9808843at2"/>
<dbReference type="SUPFAM" id="SSF52172">
    <property type="entry name" value="CheY-like"/>
    <property type="match status" value="1"/>
</dbReference>
<feature type="modified residue" description="4-aspartylphosphate" evidence="3">
    <location>
        <position position="73"/>
    </location>
</feature>
<accession>A0A328AR44</accession>
<reference evidence="6" key="1">
    <citation type="submission" date="2018-05" db="EMBL/GenBank/DDBJ databases">
        <authorList>
            <person name="Li X."/>
        </authorList>
    </citation>
    <scope>NUCLEOTIDE SEQUENCE [LARGE SCALE GENOMIC DNA]</scope>
    <source>
        <strain evidence="6">LX32</strain>
    </source>
</reference>
<evidence type="ECO:0000256" key="2">
    <source>
        <dbReference type="ARBA" id="ARBA00023012"/>
    </source>
</evidence>
<dbReference type="Pfam" id="PF00072">
    <property type="entry name" value="Response_reg"/>
    <property type="match status" value="1"/>
</dbReference>
<dbReference type="AlphaFoldDB" id="A0A328AR44"/>
<evidence type="ECO:0000256" key="3">
    <source>
        <dbReference type="PROSITE-ProRule" id="PRU00169"/>
    </source>
</evidence>
<protein>
    <recommendedName>
        <fullName evidence="4">Response regulatory domain-containing protein</fullName>
    </recommendedName>
</protein>
<feature type="domain" description="Response regulatory" evidence="4">
    <location>
        <begin position="24"/>
        <end position="141"/>
    </location>
</feature>
<gene>
    <name evidence="5" type="ORF">DJ017_16430</name>
</gene>
<dbReference type="CDD" id="cd17546">
    <property type="entry name" value="REC_hyHK_CKI1_RcsC-like"/>
    <property type="match status" value="1"/>
</dbReference>